<dbReference type="InterPro" id="IPR011055">
    <property type="entry name" value="Dup_hybrid_motif"/>
</dbReference>
<dbReference type="Pfam" id="PF01551">
    <property type="entry name" value="Peptidase_M23"/>
    <property type="match status" value="1"/>
</dbReference>
<protein>
    <submittedName>
        <fullName evidence="2">M23 family metallopeptidase</fullName>
    </submittedName>
</protein>
<name>A0A5S4UWN4_9MICO</name>
<sequence>MTAGYDNVNAFIVIAADLRDPFVSWQHHLDRGSSGGVDCVAGIGTAILAPADCELRNIPDNGTGGNTIELRFADGWRDQMMHLSRFVAAGSKAKGAVVGFSGDTGAPGQPHVHWHRIDPDGARRNPWNFFDSVEDDMFTDDDRNRLQSVHAAVFMGGGNAGQASVIERLLLIEDTLAALERRIVNLDRQVTGADNFNADVGPSVAGRLIDVQNTVNRIEAAQDG</sequence>
<organism evidence="2 3">
    <name type="scientific">Agromyces mariniharenae</name>
    <dbReference type="NCBI Taxonomy" id="2604423"/>
    <lineage>
        <taxon>Bacteria</taxon>
        <taxon>Bacillati</taxon>
        <taxon>Actinomycetota</taxon>
        <taxon>Actinomycetes</taxon>
        <taxon>Micrococcales</taxon>
        <taxon>Microbacteriaceae</taxon>
        <taxon>Agromyces</taxon>
    </lineage>
</organism>
<comment type="caution">
    <text evidence="2">The sequence shown here is derived from an EMBL/GenBank/DDBJ whole genome shotgun (WGS) entry which is preliminary data.</text>
</comment>
<dbReference type="AlphaFoldDB" id="A0A5S4UWN4"/>
<keyword evidence="3" id="KW-1185">Reference proteome</keyword>
<dbReference type="CDD" id="cd12797">
    <property type="entry name" value="M23_peptidase"/>
    <property type="match status" value="1"/>
</dbReference>
<dbReference type="Gene3D" id="2.70.70.10">
    <property type="entry name" value="Glucose Permease (Domain IIA)"/>
    <property type="match status" value="1"/>
</dbReference>
<evidence type="ECO:0000313" key="3">
    <source>
        <dbReference type="Proteomes" id="UP000325243"/>
    </source>
</evidence>
<dbReference type="InterPro" id="IPR016047">
    <property type="entry name" value="M23ase_b-sheet_dom"/>
</dbReference>
<proteinExistence type="predicted"/>
<gene>
    <name evidence="2" type="ORF">FYC51_17640</name>
</gene>
<dbReference type="RefSeq" id="WP_148735058.1">
    <property type="nucleotide sequence ID" value="NZ_VSSB01000002.1"/>
</dbReference>
<dbReference type="GO" id="GO:0004222">
    <property type="term" value="F:metalloendopeptidase activity"/>
    <property type="evidence" value="ECO:0007669"/>
    <property type="project" value="TreeGrafter"/>
</dbReference>
<accession>A0A5S4UWN4</accession>
<evidence type="ECO:0000259" key="1">
    <source>
        <dbReference type="Pfam" id="PF01551"/>
    </source>
</evidence>
<dbReference type="Proteomes" id="UP000325243">
    <property type="component" value="Unassembled WGS sequence"/>
</dbReference>
<dbReference type="InterPro" id="IPR050570">
    <property type="entry name" value="Cell_wall_metabolism_enzyme"/>
</dbReference>
<feature type="domain" description="M23ase beta-sheet core" evidence="1">
    <location>
        <begin position="35"/>
        <end position="116"/>
    </location>
</feature>
<dbReference type="PANTHER" id="PTHR21666">
    <property type="entry name" value="PEPTIDASE-RELATED"/>
    <property type="match status" value="1"/>
</dbReference>
<reference evidence="2 3" key="1">
    <citation type="submission" date="2019-08" db="EMBL/GenBank/DDBJ databases">
        <authorList>
            <person name="Hu J."/>
        </authorList>
    </citation>
    <scope>NUCLEOTIDE SEQUENCE [LARGE SCALE GENOMIC DNA]</scope>
    <source>
        <strain evidence="2 3">NEAU-184</strain>
    </source>
</reference>
<dbReference type="PANTHER" id="PTHR21666:SF270">
    <property type="entry name" value="MUREIN HYDROLASE ACTIVATOR ENVC"/>
    <property type="match status" value="1"/>
</dbReference>
<dbReference type="SUPFAM" id="SSF51261">
    <property type="entry name" value="Duplicated hybrid motif"/>
    <property type="match status" value="1"/>
</dbReference>
<dbReference type="EMBL" id="VSSB01000002">
    <property type="protein sequence ID" value="TYL50962.1"/>
    <property type="molecule type" value="Genomic_DNA"/>
</dbReference>
<evidence type="ECO:0000313" key="2">
    <source>
        <dbReference type="EMBL" id="TYL50962.1"/>
    </source>
</evidence>